<dbReference type="GO" id="GO:0005096">
    <property type="term" value="F:GTPase activator activity"/>
    <property type="evidence" value="ECO:0007669"/>
    <property type="project" value="TreeGrafter"/>
</dbReference>
<evidence type="ECO:0000313" key="2">
    <source>
        <dbReference type="Proteomes" id="UP000044602"/>
    </source>
</evidence>
<dbReference type="STRING" id="100787.A0A0G4L5K7"/>
<organism evidence="1 2">
    <name type="scientific">Verticillium longisporum</name>
    <name type="common">Verticillium dahliae var. longisporum</name>
    <dbReference type="NCBI Taxonomy" id="100787"/>
    <lineage>
        <taxon>Eukaryota</taxon>
        <taxon>Fungi</taxon>
        <taxon>Dikarya</taxon>
        <taxon>Ascomycota</taxon>
        <taxon>Pezizomycotina</taxon>
        <taxon>Sordariomycetes</taxon>
        <taxon>Hypocreomycetidae</taxon>
        <taxon>Glomerellales</taxon>
        <taxon>Plectosphaerellaceae</taxon>
        <taxon>Verticillium</taxon>
    </lineage>
</organism>
<protein>
    <submittedName>
        <fullName evidence="1">Uncharacterized protein</fullName>
    </submittedName>
</protein>
<reference evidence="1 2" key="1">
    <citation type="submission" date="2015-05" db="EMBL/GenBank/DDBJ databases">
        <authorList>
            <person name="Wang D.B."/>
            <person name="Wang M."/>
        </authorList>
    </citation>
    <scope>NUCLEOTIDE SEQUENCE [LARGE SCALE GENOMIC DNA]</scope>
    <source>
        <strain evidence="1">VL1</strain>
    </source>
</reference>
<sequence length="148" mass="16671">MTDIFAIHSLIAAELPSVCPNRDDILREIMQDLGSAKSNESEMLAAGSSDIQMFLTPKLHDVDDPDAEVKALFMETKRCVLYIVRVQSGANLLEVLVKPITPEDDHRWKMVLRDDFSSKGSRGAYSDANMIDVTRMTYHELKRTALEN</sequence>
<keyword evidence="2" id="KW-1185">Reference proteome</keyword>
<dbReference type="GO" id="GO:1903479">
    <property type="term" value="P:mitotic actomyosin contractile ring assembly actin filament organization"/>
    <property type="evidence" value="ECO:0007669"/>
    <property type="project" value="TreeGrafter"/>
</dbReference>
<evidence type="ECO:0000313" key="1">
    <source>
        <dbReference type="EMBL" id="CRK17302.1"/>
    </source>
</evidence>
<name>A0A0G4L5K7_VERLO</name>
<gene>
    <name evidence="1" type="ORF">BN1708_017561</name>
</gene>
<dbReference type="AlphaFoldDB" id="A0A0G4L5K7"/>
<dbReference type="PANTHER" id="PTHR14149">
    <property type="entry name" value="RAS GTPASE-ACTIVATING PROTEIN WITH IQ MOTIF"/>
    <property type="match status" value="1"/>
</dbReference>
<dbReference type="PANTHER" id="PTHR14149:SF14">
    <property type="entry name" value="CALPONIN-HOMOLOGY (CH) DOMAIN-CONTAINING PROTEIN"/>
    <property type="match status" value="1"/>
</dbReference>
<dbReference type="EMBL" id="CVQH01008369">
    <property type="protein sequence ID" value="CRK17302.1"/>
    <property type="molecule type" value="Genomic_DNA"/>
</dbReference>
<dbReference type="GO" id="GO:0005516">
    <property type="term" value="F:calmodulin binding"/>
    <property type="evidence" value="ECO:0007669"/>
    <property type="project" value="TreeGrafter"/>
</dbReference>
<dbReference type="GO" id="GO:0110085">
    <property type="term" value="C:mitotic actomyosin contractile ring"/>
    <property type="evidence" value="ECO:0007669"/>
    <property type="project" value="TreeGrafter"/>
</dbReference>
<proteinExistence type="predicted"/>
<dbReference type="GO" id="GO:0051015">
    <property type="term" value="F:actin filament binding"/>
    <property type="evidence" value="ECO:0007669"/>
    <property type="project" value="TreeGrafter"/>
</dbReference>
<dbReference type="Proteomes" id="UP000044602">
    <property type="component" value="Unassembled WGS sequence"/>
</dbReference>
<feature type="non-terminal residue" evidence="1">
    <location>
        <position position="148"/>
    </location>
</feature>
<accession>A0A0G4L5K7</accession>